<name>A0A9P9WBI7_9PEZI</name>
<feature type="region of interest" description="Disordered" evidence="1">
    <location>
        <begin position="358"/>
        <end position="415"/>
    </location>
</feature>
<keyword evidence="3" id="KW-1185">Reference proteome</keyword>
<feature type="compositionally biased region" description="Acidic residues" evidence="1">
    <location>
        <begin position="148"/>
        <end position="159"/>
    </location>
</feature>
<dbReference type="AlphaFoldDB" id="A0A9P9WBI7"/>
<protein>
    <submittedName>
        <fullName evidence="2">Uncharacterized protein</fullName>
    </submittedName>
</protein>
<feature type="compositionally biased region" description="Polar residues" evidence="1">
    <location>
        <begin position="202"/>
        <end position="226"/>
    </location>
</feature>
<organism evidence="2 3">
    <name type="scientific">Neoarthrinium moseri</name>
    <dbReference type="NCBI Taxonomy" id="1658444"/>
    <lineage>
        <taxon>Eukaryota</taxon>
        <taxon>Fungi</taxon>
        <taxon>Dikarya</taxon>
        <taxon>Ascomycota</taxon>
        <taxon>Pezizomycotina</taxon>
        <taxon>Sordariomycetes</taxon>
        <taxon>Xylariomycetidae</taxon>
        <taxon>Amphisphaeriales</taxon>
        <taxon>Apiosporaceae</taxon>
        <taxon>Neoarthrinium</taxon>
    </lineage>
</organism>
<comment type="caution">
    <text evidence="2">The sequence shown here is derived from an EMBL/GenBank/DDBJ whole genome shotgun (WGS) entry which is preliminary data.</text>
</comment>
<proteinExistence type="predicted"/>
<evidence type="ECO:0000256" key="1">
    <source>
        <dbReference type="SAM" id="MobiDB-lite"/>
    </source>
</evidence>
<sequence>MAHRLVLKHVNVSWAKYLETHANADAKMAELFEAMHNARDEYASNPERFWQTVKSNVSWALFLNISEIYDLAESMVIAARNFLDMLEDEGRPRAIPRKKLPQLVHEWVEWHDALRRQSRSVSVALSFVPDRFPPAGRRRLSISTLYEDADEESVEDSDEYCAHNNGKSLSPDSPQPIQEEASDTLCNTASHTDKRPNEAQVPISTGASQPFTKGSETNPVISTARESNVPDYRPRAYSNSHTSVTAPGSPLPSNVRLARILTEDHQQIIQSVETGSPTNPLTYAYRGRADSLTGPGYPVVLRRRRLPSSYPTQPNYNLRARRSLGATTGGNRIQKSTAVSTAVPKSVAQIVSRVGAAASAGGQTESAADNQGDKPSESLDGDIPRAVLRGGWTTSLTLRPRRQITRPRSPTRRQK</sequence>
<dbReference type="Proteomes" id="UP000829685">
    <property type="component" value="Unassembled WGS sequence"/>
</dbReference>
<reference evidence="2" key="1">
    <citation type="submission" date="2021-03" db="EMBL/GenBank/DDBJ databases">
        <title>Revisited historic fungal species revealed as producer of novel bioactive compounds through whole genome sequencing and comparative genomics.</title>
        <authorList>
            <person name="Vignolle G.A."/>
            <person name="Hochenegger N."/>
            <person name="Mach R.L."/>
            <person name="Mach-Aigner A.R."/>
            <person name="Javad Rahimi M."/>
            <person name="Salim K.A."/>
            <person name="Chan C.M."/>
            <person name="Lim L.B.L."/>
            <person name="Cai F."/>
            <person name="Druzhinina I.S."/>
            <person name="U'Ren J.M."/>
            <person name="Derntl C."/>
        </authorList>
    </citation>
    <scope>NUCLEOTIDE SEQUENCE</scope>
    <source>
        <strain evidence="2">TUCIM 5799</strain>
    </source>
</reference>
<feature type="region of interest" description="Disordered" evidence="1">
    <location>
        <begin position="148"/>
        <end position="232"/>
    </location>
</feature>
<feature type="compositionally biased region" description="Polar residues" evidence="1">
    <location>
        <begin position="165"/>
        <end position="176"/>
    </location>
</feature>
<accession>A0A9P9WBI7</accession>
<gene>
    <name evidence="2" type="ORF">JX265_011782</name>
</gene>
<feature type="compositionally biased region" description="Basic residues" evidence="1">
    <location>
        <begin position="399"/>
        <end position="415"/>
    </location>
</feature>
<dbReference type="EMBL" id="JAFIMR010000045">
    <property type="protein sequence ID" value="KAI1856270.1"/>
    <property type="molecule type" value="Genomic_DNA"/>
</dbReference>
<evidence type="ECO:0000313" key="3">
    <source>
        <dbReference type="Proteomes" id="UP000829685"/>
    </source>
</evidence>
<evidence type="ECO:0000313" key="2">
    <source>
        <dbReference type="EMBL" id="KAI1856270.1"/>
    </source>
</evidence>